<geneLocation type="plasmid" evidence="3">
    <name>cai42_Plasmidc</name>
</geneLocation>
<sequence>MVCKDIQLEADPAHPLRHQPPVEVDQIAGINPFLAIERQAVGVFGDRDLRQQRLGRQATFDDVRRARAWMTPSQPLNAYFGRRVTITRNFAGSHPAARRRLPDQHLLLARVLRQVLGLDHHLNPLQMRREALARPGGRFSSEDRPLPTCALRAEMPVSISSKTKACCASSSHSALRCQASPSGARTGPGHRPSGSASVA</sequence>
<keyword evidence="3" id="KW-1185">Reference proteome</keyword>
<dbReference type="KEGG" id="daa:AKL17_3p0053"/>
<reference evidence="2 3" key="1">
    <citation type="submission" date="2015-09" db="EMBL/GenBank/DDBJ databases">
        <title>Complete genome sequence of Defluviimonas alba cai42t isolated from an oilfield in Xinjiang.</title>
        <authorList>
            <person name="Geng S."/>
            <person name="Pan X."/>
            <person name="Wu X."/>
        </authorList>
    </citation>
    <scope>NUCLEOTIDE SEQUENCE [LARGE SCALE GENOMIC DNA]</scope>
    <source>
        <strain evidence="3">cai42</strain>
        <plasmid evidence="3">cai42_Plasmidc</plasmid>
    </source>
</reference>
<evidence type="ECO:0000313" key="3">
    <source>
        <dbReference type="Proteomes" id="UP000076128"/>
    </source>
</evidence>
<dbReference type="Proteomes" id="UP000076128">
    <property type="component" value="Plasmid pcai42C"/>
</dbReference>
<organism evidence="2 3">
    <name type="scientific">Frigidibacter mobilis</name>
    <dbReference type="NCBI Taxonomy" id="1335048"/>
    <lineage>
        <taxon>Bacteria</taxon>
        <taxon>Pseudomonadati</taxon>
        <taxon>Pseudomonadota</taxon>
        <taxon>Alphaproteobacteria</taxon>
        <taxon>Rhodobacterales</taxon>
        <taxon>Paracoccaceae</taxon>
        <taxon>Frigidibacter</taxon>
    </lineage>
</organism>
<evidence type="ECO:0000313" key="2">
    <source>
        <dbReference type="EMBL" id="AMY72209.1"/>
    </source>
</evidence>
<dbReference type="EMBL" id="CP012664">
    <property type="protein sequence ID" value="AMY72209.1"/>
    <property type="molecule type" value="Genomic_DNA"/>
</dbReference>
<protein>
    <submittedName>
        <fullName evidence="2">Uncharacterized protein</fullName>
    </submittedName>
</protein>
<evidence type="ECO:0000256" key="1">
    <source>
        <dbReference type="SAM" id="MobiDB-lite"/>
    </source>
</evidence>
<dbReference type="AlphaFoldDB" id="A0A165SXS3"/>
<accession>A0A165SXS3</accession>
<feature type="region of interest" description="Disordered" evidence="1">
    <location>
        <begin position="177"/>
        <end position="199"/>
    </location>
</feature>
<proteinExistence type="predicted"/>
<gene>
    <name evidence="2" type="ORF">AKL17_3p0053</name>
</gene>
<keyword evidence="2" id="KW-0614">Plasmid</keyword>
<name>A0A165SXS3_9RHOB</name>